<dbReference type="EMBL" id="RDRB01000014">
    <property type="protein sequence ID" value="ROT95884.1"/>
    <property type="molecule type" value="Genomic_DNA"/>
</dbReference>
<feature type="compositionally biased region" description="Low complexity" evidence="1">
    <location>
        <begin position="443"/>
        <end position="473"/>
    </location>
</feature>
<evidence type="ECO:0000313" key="3">
    <source>
        <dbReference type="Proteomes" id="UP000268016"/>
    </source>
</evidence>
<dbReference type="GO" id="GO:0030288">
    <property type="term" value="C:outer membrane-bounded periplasmic space"/>
    <property type="evidence" value="ECO:0007669"/>
    <property type="project" value="InterPro"/>
</dbReference>
<sequence length="517" mass="52992">MAVATFCMTGLGGCSTMPPGVFTSPTDNVPLLDGPPIEDVVTPFDEALACLQGKIQPGITFAVGQIVDATGKESYAEGGTGKFVTQGAGEMVQSALFRAGVTVVNRRDPNIPVVETQWGIRNLEEQMPVNFYLSGSINSLDFIPGGGFSAQINGTGPRFRQNRIMIGLDLTMTDAMTGRIVASVPLQKQIFSREVGASMGRFFGETLVSLDAGGQQREAVHFALRQMLNFATFELLGQVMNAATFAPCKAQVSPFYGSIDSIGTGDPAALRLASGSGEALQNAAMQRSRQTEAAPAQQGNAARSIEEQVKELANHAMVFGARAVAAAEEAMAAETTDVAAQKTAEATELLRGAVQIMQRAAELGLDGPEGDAVALVVERGIGVVTAAQQALADRPEAGAAPAAEAGSDAAPEAEATSAQAAAPADTRESDPPEDDAAEEGAEPADAVPDAVAPTIGAPTAEALLLATEAAAEPVAPPAGMSGEEEASVSAEDTAPTGPASGPRIVPGTPEAQRFGLE</sequence>
<feature type="compositionally biased region" description="Acidic residues" evidence="1">
    <location>
        <begin position="431"/>
        <end position="442"/>
    </location>
</feature>
<protein>
    <recommendedName>
        <fullName evidence="4">HfaB protein</fullName>
    </recommendedName>
</protein>
<name>A0A3N2QL23_9RHOB</name>
<dbReference type="Pfam" id="PF03783">
    <property type="entry name" value="CsgG"/>
    <property type="match status" value="1"/>
</dbReference>
<dbReference type="Proteomes" id="UP000268016">
    <property type="component" value="Unassembled WGS sequence"/>
</dbReference>
<gene>
    <name evidence="2" type="ORF">EAT49_19710</name>
</gene>
<dbReference type="AlphaFoldDB" id="A0A3N2QL23"/>
<organism evidence="2 3">
    <name type="scientific">Histidinibacterium lentulum</name>
    <dbReference type="NCBI Taxonomy" id="2480588"/>
    <lineage>
        <taxon>Bacteria</taxon>
        <taxon>Pseudomonadati</taxon>
        <taxon>Pseudomonadota</taxon>
        <taxon>Alphaproteobacteria</taxon>
        <taxon>Rhodobacterales</taxon>
        <taxon>Paracoccaceae</taxon>
        <taxon>Histidinibacterium</taxon>
    </lineage>
</organism>
<comment type="caution">
    <text evidence="2">The sequence shown here is derived from an EMBL/GenBank/DDBJ whole genome shotgun (WGS) entry which is preliminary data.</text>
</comment>
<dbReference type="InterPro" id="IPR005534">
    <property type="entry name" value="Curli_assmbl/transp-comp_CsgG"/>
</dbReference>
<evidence type="ECO:0008006" key="4">
    <source>
        <dbReference type="Google" id="ProtNLM"/>
    </source>
</evidence>
<feature type="region of interest" description="Disordered" evidence="1">
    <location>
        <begin position="395"/>
        <end position="517"/>
    </location>
</feature>
<reference evidence="2 3" key="1">
    <citation type="submission" date="2018-10" db="EMBL/GenBank/DDBJ databases">
        <title>Histidinibacterium lentulum gen. nov., sp. nov., a marine bacterium from the culture broth of Picochlorum sp. 122.</title>
        <authorList>
            <person name="Wang G."/>
        </authorList>
    </citation>
    <scope>NUCLEOTIDE SEQUENCE [LARGE SCALE GENOMIC DNA]</scope>
    <source>
        <strain evidence="2 3">B17</strain>
    </source>
</reference>
<feature type="compositionally biased region" description="Low complexity" evidence="1">
    <location>
        <begin position="397"/>
        <end position="424"/>
    </location>
</feature>
<evidence type="ECO:0000313" key="2">
    <source>
        <dbReference type="EMBL" id="ROT95884.1"/>
    </source>
</evidence>
<dbReference type="Gene3D" id="3.40.50.10610">
    <property type="entry name" value="ABC-type transport auxiliary lipoprotein component"/>
    <property type="match status" value="1"/>
</dbReference>
<evidence type="ECO:0000256" key="1">
    <source>
        <dbReference type="SAM" id="MobiDB-lite"/>
    </source>
</evidence>
<accession>A0A3N2QL23</accession>
<keyword evidence="3" id="KW-1185">Reference proteome</keyword>
<proteinExistence type="predicted"/>